<comment type="caution">
    <text evidence="1">The sequence shown here is derived from an EMBL/GenBank/DDBJ whole genome shotgun (WGS) entry which is preliminary data.</text>
</comment>
<organism evidence="1 2">
    <name type="scientific">Paraclostridium tenue</name>
    <dbReference type="NCBI Taxonomy" id="1737"/>
    <lineage>
        <taxon>Bacteria</taxon>
        <taxon>Bacillati</taxon>
        <taxon>Bacillota</taxon>
        <taxon>Clostridia</taxon>
        <taxon>Peptostreptococcales</taxon>
        <taxon>Peptostreptococcaceae</taxon>
        <taxon>Paraclostridium</taxon>
    </lineage>
</organism>
<proteinExistence type="predicted"/>
<evidence type="ECO:0000313" key="1">
    <source>
        <dbReference type="EMBL" id="GAA0861640.1"/>
    </source>
</evidence>
<dbReference type="EMBL" id="BAAACP010000002">
    <property type="protein sequence ID" value="GAA0861640.1"/>
    <property type="molecule type" value="Genomic_DNA"/>
</dbReference>
<gene>
    <name evidence="1" type="ORF">GCM10008917_03780</name>
</gene>
<dbReference type="Proteomes" id="UP001400965">
    <property type="component" value="Unassembled WGS sequence"/>
</dbReference>
<dbReference type="SUPFAM" id="SSF89360">
    <property type="entry name" value="HesB-like domain"/>
    <property type="match status" value="1"/>
</dbReference>
<evidence type="ECO:0008006" key="3">
    <source>
        <dbReference type="Google" id="ProtNLM"/>
    </source>
</evidence>
<protein>
    <recommendedName>
        <fullName evidence="3">FeS cluster biogenesis domain-containing protein</fullName>
    </recommendedName>
</protein>
<evidence type="ECO:0000313" key="2">
    <source>
        <dbReference type="Proteomes" id="UP001400965"/>
    </source>
</evidence>
<accession>A0ABN1LY06</accession>
<dbReference type="InterPro" id="IPR035903">
    <property type="entry name" value="HesB-like_dom_sf"/>
</dbReference>
<dbReference type="RefSeq" id="WP_346041546.1">
    <property type="nucleotide sequence ID" value="NZ_BAAACP010000002.1"/>
</dbReference>
<dbReference type="Gene3D" id="2.60.300.12">
    <property type="entry name" value="HesB-like domain"/>
    <property type="match status" value="1"/>
</dbReference>
<keyword evidence="2" id="KW-1185">Reference proteome</keyword>
<name>A0ABN1LY06_9FIRM</name>
<reference evidence="1 2" key="1">
    <citation type="journal article" date="2019" name="Int. J. Syst. Evol. Microbiol.">
        <title>The Global Catalogue of Microorganisms (GCM) 10K type strain sequencing project: providing services to taxonomists for standard genome sequencing and annotation.</title>
        <authorList>
            <consortium name="The Broad Institute Genomics Platform"/>
            <consortium name="The Broad Institute Genome Sequencing Center for Infectious Disease"/>
            <person name="Wu L."/>
            <person name="Ma J."/>
        </authorList>
    </citation>
    <scope>NUCLEOTIDE SEQUENCE [LARGE SCALE GENOMIC DNA]</scope>
    <source>
        <strain evidence="1 2">JCM 6486</strain>
    </source>
</reference>
<sequence>MNIQIYDSAKKELNKLICNDKDKKYIRIFIRTISFWSDARIHLTLDDLKEDDQLFVIDGYNIVINKRLASQMSNISISFGGLLSPNEFSVDCDFNEYY</sequence>